<protein>
    <recommendedName>
        <fullName evidence="11 12">Tubulin alpha chain</fullName>
    </recommendedName>
</protein>
<comment type="similarity">
    <text evidence="3 12">Belongs to the tubulin family.</text>
</comment>
<dbReference type="InterPro" id="IPR003008">
    <property type="entry name" value="Tubulin_FtsZ_GTPase"/>
</dbReference>
<accession>A1L2T2</accession>
<feature type="domain" description="Tubulin/FtsZ GTPase" evidence="13">
    <location>
        <begin position="56"/>
        <end position="253"/>
    </location>
</feature>
<dbReference type="SMART" id="SM00864">
    <property type="entry name" value="Tubulin"/>
    <property type="match status" value="1"/>
</dbReference>
<dbReference type="InterPro" id="IPR002452">
    <property type="entry name" value="Alpha_tubulin"/>
</dbReference>
<dbReference type="GO" id="GO:0005737">
    <property type="term" value="C:cytoplasm"/>
    <property type="evidence" value="ECO:0000318"/>
    <property type="project" value="GO_Central"/>
</dbReference>
<dbReference type="Pfam" id="PF03953">
    <property type="entry name" value="Tubulin_C"/>
    <property type="match status" value="1"/>
</dbReference>
<dbReference type="GO" id="GO:0000226">
    <property type="term" value="P:microtubule cytoskeleton organization"/>
    <property type="evidence" value="ECO:0000318"/>
    <property type="project" value="GO_Central"/>
</dbReference>
<keyword evidence="16" id="KW-1185">Reference proteome</keyword>
<dbReference type="FunFam" id="1.10.287.600:FF:000005">
    <property type="entry name" value="Tubulin alpha chain"/>
    <property type="match status" value="1"/>
</dbReference>
<dbReference type="PROSITE" id="PS00227">
    <property type="entry name" value="TUBULIN"/>
    <property type="match status" value="1"/>
</dbReference>
<comment type="catalytic activity">
    <reaction evidence="10">
        <text>GTP + H2O = GDP + phosphate + H(+)</text>
        <dbReference type="Rhea" id="RHEA:19669"/>
        <dbReference type="ChEBI" id="CHEBI:15377"/>
        <dbReference type="ChEBI" id="CHEBI:15378"/>
        <dbReference type="ChEBI" id="CHEBI:37565"/>
        <dbReference type="ChEBI" id="CHEBI:43474"/>
        <dbReference type="ChEBI" id="CHEBI:58189"/>
    </reaction>
    <physiologicalReaction direction="left-to-right" evidence="10">
        <dbReference type="Rhea" id="RHEA:19670"/>
    </physiologicalReaction>
</comment>
<dbReference type="CDD" id="cd02186">
    <property type="entry name" value="alpha_tubulin"/>
    <property type="match status" value="1"/>
</dbReference>
<sequence>MWGIRSKSRECISVHIGQAGLQIGNACWELFCLEHGIQPDGTFLDQQKTGSSADSFETFFSESSNGKHVPRVILVDLETTVADEIRGGIYRHLFHPEHFITGKEDAANNYARGHYTVGKEIIDLVLDRIRKLTDACSSLQGFLVFHSFGGGTGSGFTSLLMERLSLDYGKKSKLEFAIYPAPRISTAVVEPYNSILTTHTTLEHSDCAFMVDNEAIYDLCHRNLDIERPTYMVLNRLISQIVSSITASLRFDGALNVDLTEFQTNLVPYPRIHFPLVTYAPIISSNKASHEQLSVADITNACFEPCNQMVKCDPRHGKYMACCLLYRGDVVPKDVNVAIASIKTKKNIQFVDWCPTGFKVGINYQPPTVVPGGDLAKVQRAVCMLSNTTAIAEAWARLDHKFDLMFAKRAFVHWYVGEGMEEGEFSEAREDLAALEKDYEEVGIDSIEDENEGEEY</sequence>
<dbReference type="GO" id="GO:0016787">
    <property type="term" value="F:hydrolase activity"/>
    <property type="evidence" value="ECO:0007669"/>
    <property type="project" value="UniProtKB-KW"/>
</dbReference>
<organism evidence="15">
    <name type="scientific">Xenopus laevis</name>
    <name type="common">African clawed frog</name>
    <dbReference type="NCBI Taxonomy" id="8355"/>
    <lineage>
        <taxon>Eukaryota</taxon>
        <taxon>Metazoa</taxon>
        <taxon>Chordata</taxon>
        <taxon>Craniata</taxon>
        <taxon>Vertebrata</taxon>
        <taxon>Euteleostomi</taxon>
        <taxon>Amphibia</taxon>
        <taxon>Batrachia</taxon>
        <taxon>Anura</taxon>
        <taxon>Pipoidea</taxon>
        <taxon>Pipidae</taxon>
        <taxon>Xenopodinae</taxon>
        <taxon>Xenopus</taxon>
        <taxon>Xenopus</taxon>
    </lineage>
</organism>
<evidence type="ECO:0000256" key="6">
    <source>
        <dbReference type="ARBA" id="ARBA00022741"/>
    </source>
</evidence>
<evidence type="ECO:0000256" key="9">
    <source>
        <dbReference type="ARBA" id="ARBA00023212"/>
    </source>
</evidence>
<name>A1L2T2_XENLA</name>
<keyword evidence="6 12" id="KW-0547">Nucleotide-binding</keyword>
<comment type="function">
    <text evidence="12">Tubulin is the major constituent of microtubules, a cylinder consisting of laterally associated linear protofilaments composed of alpha- and beta-tubulin heterodimers. Microtubules grow by the addition of GTP-tubulin dimers to the microtubule end, where a stabilizing cap forms. Below the cap, tubulin dimers are in GDP-bound state, owing to GTPase activity of alpha-tubulin.</text>
</comment>
<comment type="subcellular location">
    <subcellularLocation>
        <location evidence="2">Cytoplasm</location>
        <location evidence="2">Cytoskeleton</location>
    </subcellularLocation>
</comment>
<dbReference type="Gene3D" id="3.40.50.1440">
    <property type="entry name" value="Tubulin/FtsZ, GTPase domain"/>
    <property type="match status" value="1"/>
</dbReference>
<dbReference type="InterPro" id="IPR023123">
    <property type="entry name" value="Tubulin_C"/>
</dbReference>
<dbReference type="GeneID" id="100036943"/>
<evidence type="ECO:0000259" key="14">
    <source>
        <dbReference type="SMART" id="SM00865"/>
    </source>
</evidence>
<reference evidence="16" key="3">
    <citation type="submission" date="2024-06" db="UniProtKB">
        <authorList>
            <consortium name="RefSeq"/>
        </authorList>
    </citation>
    <scope>NUCLEOTIDE SEQUENCE [LARGE SCALE GENOMIC DNA]</scope>
    <source>
        <strain evidence="16">J_2021</strain>
    </source>
</reference>
<keyword evidence="9" id="KW-0206">Cytoskeleton</keyword>
<dbReference type="AGR" id="Xenbase:XB-GENE-490059"/>
<evidence type="ECO:0000313" key="15">
    <source>
        <dbReference type="EMBL" id="AAI29697.1"/>
    </source>
</evidence>
<dbReference type="Xenbase" id="XB-GENE-490059">
    <property type="gene designation" value="tuba8.S"/>
</dbReference>
<dbReference type="PRINTS" id="PR01162">
    <property type="entry name" value="ALPHATUBULIN"/>
</dbReference>
<dbReference type="InterPro" id="IPR018316">
    <property type="entry name" value="Tubulin/FtsZ_2-layer-sand-dom"/>
</dbReference>
<dbReference type="DNASU" id="100036943"/>
<keyword evidence="4" id="KW-0963">Cytoplasm</keyword>
<evidence type="ECO:0000256" key="2">
    <source>
        <dbReference type="ARBA" id="ARBA00004245"/>
    </source>
</evidence>
<proteinExistence type="evidence at transcript level"/>
<evidence type="ECO:0000313" key="16">
    <source>
        <dbReference type="Proteomes" id="UP000186698"/>
    </source>
</evidence>
<reference evidence="17" key="1">
    <citation type="journal article" date="2002" name="Dev. Dyn.">
        <title>Genetic and genomic tools for Xenopus research: The NIH Xenopus initiative.</title>
        <authorList>
            <person name="Klein S.L."/>
            <person name="Strausberg R.L."/>
            <person name="Wagner L."/>
            <person name="Pontius J."/>
            <person name="Clifton S.W."/>
            <person name="Richardson P."/>
        </authorList>
    </citation>
    <scope>NUCLEOTIDE SEQUENCE</scope>
</reference>
<evidence type="ECO:0000256" key="7">
    <source>
        <dbReference type="ARBA" id="ARBA00022801"/>
    </source>
</evidence>
<gene>
    <name evidence="17 18" type="primary">tuba8.S</name>
    <name evidence="15" type="synonym">LOC100036943</name>
    <name evidence="17" type="synonym">tuba1</name>
    <name evidence="18" type="synonym">tuba4a</name>
    <name evidence="18" type="synonym">tuba8</name>
    <name evidence="17" type="synonym">tubal2</name>
</gene>
<evidence type="ECO:0000256" key="8">
    <source>
        <dbReference type="ARBA" id="ARBA00023134"/>
    </source>
</evidence>
<dbReference type="InterPro" id="IPR008280">
    <property type="entry name" value="Tub_FtsZ_C"/>
</dbReference>
<keyword evidence="5 12" id="KW-0493">Microtubule</keyword>
<comment type="subunit">
    <text evidence="12">Dimer of alpha and beta chains. A typical microtubule is a hollow water-filled tube with an outer diameter of 25 nm and an inner diameter of 15 nM. Alpha-beta heterodimers associate head-to-tail to form protofilaments running lengthwise along the microtubule wall with the beta-tubulin subunit facing the microtubule plus end conferring a structural polarity. Microtubules usually have 13 protofilaments but different protofilament numbers can be found in some organisms and specialized cells.</text>
</comment>
<evidence type="ECO:0000259" key="13">
    <source>
        <dbReference type="SMART" id="SM00864"/>
    </source>
</evidence>
<dbReference type="InterPro" id="IPR036525">
    <property type="entry name" value="Tubulin/FtsZ_GTPase_sf"/>
</dbReference>
<evidence type="ECO:0000256" key="12">
    <source>
        <dbReference type="RuleBase" id="RU000352"/>
    </source>
</evidence>
<dbReference type="GO" id="GO:0005200">
    <property type="term" value="F:structural constituent of cytoskeleton"/>
    <property type="evidence" value="ECO:0000318"/>
    <property type="project" value="GO_Central"/>
</dbReference>
<evidence type="ECO:0000256" key="3">
    <source>
        <dbReference type="ARBA" id="ARBA00009636"/>
    </source>
</evidence>
<dbReference type="InterPro" id="IPR000217">
    <property type="entry name" value="Tubulin"/>
</dbReference>
<dbReference type="Bgee" id="100036943">
    <property type="expression patterns" value="Expressed in muscle tissue and 8 other cell types or tissues"/>
</dbReference>
<dbReference type="GO" id="GO:0005525">
    <property type="term" value="F:GTP binding"/>
    <property type="evidence" value="ECO:0000318"/>
    <property type="project" value="GO_Central"/>
</dbReference>
<dbReference type="GO" id="GO:0005874">
    <property type="term" value="C:microtubule"/>
    <property type="evidence" value="ECO:0000318"/>
    <property type="project" value="GO_Central"/>
</dbReference>
<dbReference type="Proteomes" id="UP000186698">
    <property type="component" value="Chromosome 3S"/>
</dbReference>
<feature type="domain" description="Tubulin/FtsZ 2-layer sandwich" evidence="14">
    <location>
        <begin position="255"/>
        <end position="400"/>
    </location>
</feature>
<evidence type="ECO:0000256" key="11">
    <source>
        <dbReference type="ARBA" id="ARBA00071544"/>
    </source>
</evidence>
<reference evidence="17" key="4">
    <citation type="submission" date="2025-04" db="UniProtKB">
        <authorList>
            <consortium name="RefSeq"/>
        </authorList>
    </citation>
    <scope>IDENTIFICATION</scope>
</reference>
<evidence type="ECO:0000313" key="18">
    <source>
        <dbReference type="Xenbase" id="XB-GENE-490059"/>
    </source>
</evidence>
<dbReference type="FunFam" id="3.30.1330.20:FF:000001">
    <property type="entry name" value="Tubulin alpha chain"/>
    <property type="match status" value="1"/>
</dbReference>
<dbReference type="Gene3D" id="1.10.287.600">
    <property type="entry name" value="Helix hairpin bin"/>
    <property type="match status" value="1"/>
</dbReference>
<keyword evidence="8 12" id="KW-0342">GTP-binding</keyword>
<dbReference type="CTD" id="100036943"/>
<evidence type="ECO:0000256" key="10">
    <source>
        <dbReference type="ARBA" id="ARBA00049117"/>
    </source>
</evidence>
<dbReference type="SUPFAM" id="SSF52490">
    <property type="entry name" value="Tubulin nucleotide-binding domain-like"/>
    <property type="match status" value="1"/>
</dbReference>
<dbReference type="Gene3D" id="3.30.1330.20">
    <property type="entry name" value="Tubulin/FtsZ, C-terminal domain"/>
    <property type="match status" value="1"/>
</dbReference>
<evidence type="ECO:0000313" key="17">
    <source>
        <dbReference type="RefSeq" id="NP_001091182.1"/>
    </source>
</evidence>
<dbReference type="OrthoDB" id="1662883at2759"/>
<dbReference type="FunFam" id="3.40.50.1440:FF:000002">
    <property type="entry name" value="Tubulin alpha chain"/>
    <property type="match status" value="1"/>
</dbReference>
<dbReference type="RefSeq" id="NP_001091182.1">
    <property type="nucleotide sequence ID" value="NM_001097713.1"/>
</dbReference>
<dbReference type="AlphaFoldDB" id="A1L2T2"/>
<dbReference type="PRINTS" id="PR01161">
    <property type="entry name" value="TUBULIN"/>
</dbReference>
<dbReference type="Pfam" id="PF00091">
    <property type="entry name" value="Tubulin"/>
    <property type="match status" value="1"/>
</dbReference>
<dbReference type="GO" id="GO:0000278">
    <property type="term" value="P:mitotic cell cycle"/>
    <property type="evidence" value="ECO:0000318"/>
    <property type="project" value="GO_Central"/>
</dbReference>
<dbReference type="KEGG" id="xla:100036943"/>
<evidence type="ECO:0000256" key="5">
    <source>
        <dbReference type="ARBA" id="ARBA00022701"/>
    </source>
</evidence>
<dbReference type="InterPro" id="IPR037103">
    <property type="entry name" value="Tubulin/FtsZ-like_C"/>
</dbReference>
<comment type="cofactor">
    <cofactor evidence="1">
        <name>Mg(2+)</name>
        <dbReference type="ChEBI" id="CHEBI:18420"/>
    </cofactor>
</comment>
<dbReference type="InterPro" id="IPR017975">
    <property type="entry name" value="Tubulin_CS"/>
</dbReference>
<dbReference type="SMART" id="SM00865">
    <property type="entry name" value="Tubulin_C"/>
    <property type="match status" value="1"/>
</dbReference>
<reference evidence="15" key="2">
    <citation type="submission" date="2006-12" db="EMBL/GenBank/DDBJ databases">
        <authorList>
            <consortium name="NIH - Xenopus Gene Collection (XGC) project"/>
        </authorList>
    </citation>
    <scope>NUCLEOTIDE SEQUENCE [LARGE SCALE MRNA]</scope>
    <source>
        <tissue evidence="15">Tail</tissue>
    </source>
</reference>
<dbReference type="SUPFAM" id="SSF55307">
    <property type="entry name" value="Tubulin C-terminal domain-like"/>
    <property type="match status" value="1"/>
</dbReference>
<evidence type="ECO:0000256" key="1">
    <source>
        <dbReference type="ARBA" id="ARBA00001946"/>
    </source>
</evidence>
<dbReference type="PANTHER" id="PTHR11588">
    <property type="entry name" value="TUBULIN"/>
    <property type="match status" value="1"/>
</dbReference>
<dbReference type="EMBL" id="BC129696">
    <property type="protein sequence ID" value="AAI29697.1"/>
    <property type="molecule type" value="mRNA"/>
</dbReference>
<keyword evidence="7" id="KW-0378">Hydrolase</keyword>
<evidence type="ECO:0000256" key="4">
    <source>
        <dbReference type="ARBA" id="ARBA00022490"/>
    </source>
</evidence>